<evidence type="ECO:0000256" key="3">
    <source>
        <dbReference type="ARBA" id="ARBA00022833"/>
    </source>
</evidence>
<sequence>MERQAYDLFTCFLEKRQVKGIDLCKELPGLLAYGFAQGFFQNPHTVHEITEWRKFGDKLWGATLDDDKTAKKLGKQWRVIYNTLLQYQIEQKAAQKATEAVDKNGTYNMWPEPSPSATTTVLLPSQPQSSDSTCSDSPNTSREPSAPSPPWPEPPSPSSEPVPGAESDLAEAIARERREAWAALTKEVMGTGDKQAVKAAMEIACPVTFTPVAGRLQAQITALDWKLLVQLRATVSQFGVTSEPAKQMLDYIWNAYILLPNDCRNIAKLIFSEHQRLLFGAHWQAFCTESVAARRQPGDPLHGLTMDELMGTGPYMRTEAQAILGPEKLRESMRLVRAAIDRVKAPGGTPSYMGIKQGREEALGIFVDRVAAAIEQAGVPEYMKGAMLKQCILQNSNQTTKNVLHTLGAHWGIEELLERMANIPVGPQAMLVEAINNLGIVLKEQAAAAQNQVLAALALLQATAANSARPPSNGRQKCFRCGGLGHIRRECRVTAVWCSNCRSDTHSSGACRRRSGNGKPSASSRRAQTQVAAANTSIHPSSLQQQEASGWTRQPQ</sequence>
<organism evidence="7 8">
    <name type="scientific">Calyptomena viridis</name>
    <name type="common">Lesser green broadbill</name>
    <dbReference type="NCBI Taxonomy" id="135972"/>
    <lineage>
        <taxon>Eukaryota</taxon>
        <taxon>Metazoa</taxon>
        <taxon>Chordata</taxon>
        <taxon>Craniata</taxon>
        <taxon>Vertebrata</taxon>
        <taxon>Euteleostomi</taxon>
        <taxon>Archelosauria</taxon>
        <taxon>Archosauria</taxon>
        <taxon>Dinosauria</taxon>
        <taxon>Saurischia</taxon>
        <taxon>Theropoda</taxon>
        <taxon>Coelurosauria</taxon>
        <taxon>Aves</taxon>
        <taxon>Neognathae</taxon>
        <taxon>Neoaves</taxon>
        <taxon>Telluraves</taxon>
        <taxon>Australaves</taxon>
        <taxon>Passeriformes</taxon>
        <taxon>Eurylaimidae</taxon>
        <taxon>Calyptomena</taxon>
    </lineage>
</organism>
<evidence type="ECO:0000313" key="7">
    <source>
        <dbReference type="EMBL" id="NWI52456.1"/>
    </source>
</evidence>
<dbReference type="Gene3D" id="1.10.375.10">
    <property type="entry name" value="Human Immunodeficiency Virus Type 1 Capsid Protein"/>
    <property type="match status" value="1"/>
</dbReference>
<dbReference type="InterPro" id="IPR045345">
    <property type="entry name" value="Gag_p24_C"/>
</dbReference>
<evidence type="ECO:0000256" key="4">
    <source>
        <dbReference type="PROSITE-ProRule" id="PRU00047"/>
    </source>
</evidence>
<dbReference type="Pfam" id="PF19317">
    <property type="entry name" value="Gag_p24_C"/>
    <property type="match status" value="1"/>
</dbReference>
<dbReference type="Gene3D" id="4.10.60.10">
    <property type="entry name" value="Zinc finger, CCHC-type"/>
    <property type="match status" value="1"/>
</dbReference>
<dbReference type="SUPFAM" id="SSF47353">
    <property type="entry name" value="Retrovirus capsid dimerization domain-like"/>
    <property type="match status" value="1"/>
</dbReference>
<dbReference type="InterPro" id="IPR050195">
    <property type="entry name" value="Primate_lentivir_Gag_pol-like"/>
</dbReference>
<dbReference type="Gene3D" id="1.10.1200.30">
    <property type="match status" value="1"/>
</dbReference>
<feature type="region of interest" description="Disordered" evidence="5">
    <location>
        <begin position="503"/>
        <end position="556"/>
    </location>
</feature>
<protein>
    <submittedName>
        <fullName evidence="7">GA113 protein</fullName>
    </submittedName>
</protein>
<evidence type="ECO:0000259" key="6">
    <source>
        <dbReference type="PROSITE" id="PS50158"/>
    </source>
</evidence>
<dbReference type="AlphaFoldDB" id="A0A851C860"/>
<dbReference type="Pfam" id="PF00098">
    <property type="entry name" value="zf-CCHC"/>
    <property type="match status" value="1"/>
</dbReference>
<proteinExistence type="predicted"/>
<dbReference type="GO" id="GO:0003676">
    <property type="term" value="F:nucleic acid binding"/>
    <property type="evidence" value="ECO:0007669"/>
    <property type="project" value="InterPro"/>
</dbReference>
<dbReference type="PROSITE" id="PS50158">
    <property type="entry name" value="ZF_CCHC"/>
    <property type="match status" value="1"/>
</dbReference>
<evidence type="ECO:0000256" key="1">
    <source>
        <dbReference type="ARBA" id="ARBA00022723"/>
    </source>
</evidence>
<feature type="domain" description="CCHC-type" evidence="6">
    <location>
        <begin position="477"/>
        <end position="492"/>
    </location>
</feature>
<evidence type="ECO:0000256" key="5">
    <source>
        <dbReference type="SAM" id="MobiDB-lite"/>
    </source>
</evidence>
<dbReference type="InterPro" id="IPR001878">
    <property type="entry name" value="Znf_CCHC"/>
</dbReference>
<dbReference type="EMBL" id="WEIV01009453">
    <property type="protein sequence ID" value="NWI52456.1"/>
    <property type="molecule type" value="Genomic_DNA"/>
</dbReference>
<dbReference type="PANTHER" id="PTHR40389">
    <property type="entry name" value="ENDOGENOUS RETROVIRUS GROUP K MEMBER 24 GAG POLYPROTEIN-RELATED"/>
    <property type="match status" value="1"/>
</dbReference>
<feature type="non-terminal residue" evidence="7">
    <location>
        <position position="1"/>
    </location>
</feature>
<dbReference type="SUPFAM" id="SSF47943">
    <property type="entry name" value="Retrovirus capsid protein, N-terminal core domain"/>
    <property type="match status" value="1"/>
</dbReference>
<dbReference type="SMART" id="SM00343">
    <property type="entry name" value="ZnF_C2HC"/>
    <property type="match status" value="2"/>
</dbReference>
<name>A0A851C860_CALVR</name>
<keyword evidence="8" id="KW-1185">Reference proteome</keyword>
<dbReference type="GO" id="GO:0008270">
    <property type="term" value="F:zinc ion binding"/>
    <property type="evidence" value="ECO:0007669"/>
    <property type="project" value="UniProtKB-KW"/>
</dbReference>
<comment type="caution">
    <text evidence="7">The sequence shown here is derived from an EMBL/GenBank/DDBJ whole genome shotgun (WGS) entry which is preliminary data.</text>
</comment>
<reference evidence="7" key="1">
    <citation type="submission" date="2019-10" db="EMBL/GenBank/DDBJ databases">
        <title>Bird 10,000 Genomes (B10K) Project - Family phase.</title>
        <authorList>
            <person name="Zhang G."/>
        </authorList>
    </citation>
    <scope>NUCLEOTIDE SEQUENCE</scope>
    <source>
        <strain evidence="7">B10K-DU-002-55</strain>
        <tissue evidence="7">Muscle</tissue>
    </source>
</reference>
<dbReference type="InterPro" id="IPR008919">
    <property type="entry name" value="Retrov_capsid_N"/>
</dbReference>
<dbReference type="PANTHER" id="PTHR40389:SF3">
    <property type="entry name" value="IGE-BINDING PROTEIN"/>
    <property type="match status" value="1"/>
</dbReference>
<feature type="region of interest" description="Disordered" evidence="5">
    <location>
        <begin position="105"/>
        <end position="167"/>
    </location>
</feature>
<dbReference type="GO" id="GO:0016032">
    <property type="term" value="P:viral process"/>
    <property type="evidence" value="ECO:0007669"/>
    <property type="project" value="InterPro"/>
</dbReference>
<feature type="compositionally biased region" description="Pro residues" evidence="5">
    <location>
        <begin position="146"/>
        <end position="160"/>
    </location>
</feature>
<evidence type="ECO:0000313" key="8">
    <source>
        <dbReference type="Proteomes" id="UP000642973"/>
    </source>
</evidence>
<evidence type="ECO:0000256" key="2">
    <source>
        <dbReference type="ARBA" id="ARBA00022771"/>
    </source>
</evidence>
<dbReference type="Proteomes" id="UP000642973">
    <property type="component" value="Unassembled WGS sequence"/>
</dbReference>
<accession>A0A851C860</accession>
<feature type="compositionally biased region" description="Polar residues" evidence="5">
    <location>
        <begin position="518"/>
        <end position="556"/>
    </location>
</feature>
<feature type="non-terminal residue" evidence="7">
    <location>
        <position position="556"/>
    </location>
</feature>
<gene>
    <name evidence="7" type="primary">Hervk_0</name>
    <name evidence="7" type="ORF">CALVIR_R07204</name>
</gene>
<dbReference type="SUPFAM" id="SSF57756">
    <property type="entry name" value="Retrovirus zinc finger-like domains"/>
    <property type="match status" value="1"/>
</dbReference>
<feature type="compositionally biased region" description="Polar residues" evidence="5">
    <location>
        <begin position="115"/>
        <end position="140"/>
    </location>
</feature>
<keyword evidence="2 4" id="KW-0863">Zinc-finger</keyword>
<keyword evidence="1" id="KW-0479">Metal-binding</keyword>
<dbReference type="Pfam" id="PF00607">
    <property type="entry name" value="Gag_p24"/>
    <property type="match status" value="1"/>
</dbReference>
<dbReference type="InterPro" id="IPR008916">
    <property type="entry name" value="Retrov_capsid_C"/>
</dbReference>
<dbReference type="InterPro" id="IPR036875">
    <property type="entry name" value="Znf_CCHC_sf"/>
</dbReference>
<keyword evidence="3" id="KW-0862">Zinc</keyword>